<dbReference type="EMBL" id="KZ678201">
    <property type="protein sequence ID" value="PSN58770.1"/>
    <property type="molecule type" value="Genomic_DNA"/>
</dbReference>
<evidence type="ECO:0000259" key="1">
    <source>
        <dbReference type="Pfam" id="PF20516"/>
    </source>
</evidence>
<dbReference type="AlphaFoldDB" id="A0A2T2MZY4"/>
<feature type="domain" description="PD-(D/E)XK nuclease-like" evidence="1">
    <location>
        <begin position="8"/>
        <end position="121"/>
    </location>
</feature>
<reference evidence="2 3" key="1">
    <citation type="journal article" date="2018" name="Front. Microbiol.">
        <title>Genome-Wide Analysis of Corynespora cassiicola Leaf Fall Disease Putative Effectors.</title>
        <authorList>
            <person name="Lopez D."/>
            <person name="Ribeiro S."/>
            <person name="Label P."/>
            <person name="Fumanal B."/>
            <person name="Venisse J.S."/>
            <person name="Kohler A."/>
            <person name="de Oliveira R.R."/>
            <person name="Labutti K."/>
            <person name="Lipzen A."/>
            <person name="Lail K."/>
            <person name="Bauer D."/>
            <person name="Ohm R.A."/>
            <person name="Barry K.W."/>
            <person name="Spatafora J."/>
            <person name="Grigoriev I.V."/>
            <person name="Martin F.M."/>
            <person name="Pujade-Renaud V."/>
        </authorList>
    </citation>
    <scope>NUCLEOTIDE SEQUENCE [LARGE SCALE GENOMIC DNA]</scope>
    <source>
        <strain evidence="2 3">Philippines</strain>
    </source>
</reference>
<dbReference type="Pfam" id="PF20516">
    <property type="entry name" value="PDDEXK_12"/>
    <property type="match status" value="1"/>
</dbReference>
<gene>
    <name evidence="2" type="ORF">BS50DRAFT_368065</name>
</gene>
<proteinExistence type="predicted"/>
<organism evidence="2 3">
    <name type="scientific">Corynespora cassiicola Philippines</name>
    <dbReference type="NCBI Taxonomy" id="1448308"/>
    <lineage>
        <taxon>Eukaryota</taxon>
        <taxon>Fungi</taxon>
        <taxon>Dikarya</taxon>
        <taxon>Ascomycota</taxon>
        <taxon>Pezizomycotina</taxon>
        <taxon>Dothideomycetes</taxon>
        <taxon>Pleosporomycetidae</taxon>
        <taxon>Pleosporales</taxon>
        <taxon>Corynesporascaceae</taxon>
        <taxon>Corynespora</taxon>
    </lineage>
</organism>
<dbReference type="InterPro" id="IPR046797">
    <property type="entry name" value="PDDEXK_12"/>
</dbReference>
<dbReference type="OrthoDB" id="4161186at2759"/>
<keyword evidence="3" id="KW-1185">Reference proteome</keyword>
<accession>A0A2T2MZY4</accession>
<protein>
    <recommendedName>
        <fullName evidence="1">PD-(D/E)XK nuclease-like domain-containing protein</fullName>
    </recommendedName>
</protein>
<dbReference type="Proteomes" id="UP000240883">
    <property type="component" value="Unassembled WGS sequence"/>
</dbReference>
<sequence length="155" mass="17040">MADAFTKTTALFSCVEVKPASGDHTEAEYQLSIWMAASLRKKMQLARRVGLVDKSNLVEPCFAIVGHETHVYFAYMESEERDAVHILGPEVGSLGLCETRSVSGIFRTLRLWQNVIKYGRDGGNGGFWGSFMEVVLQRLAGDVDEGHGATLNSPT</sequence>
<evidence type="ECO:0000313" key="2">
    <source>
        <dbReference type="EMBL" id="PSN58770.1"/>
    </source>
</evidence>
<name>A0A2T2MZY4_CORCC</name>
<evidence type="ECO:0000313" key="3">
    <source>
        <dbReference type="Proteomes" id="UP000240883"/>
    </source>
</evidence>
<dbReference type="STRING" id="1448308.A0A2T2MZY4"/>